<gene>
    <name evidence="1" type="ORF">V1477_013323</name>
</gene>
<name>A0ABD2BQL0_VESMC</name>
<organism evidence="1 2">
    <name type="scientific">Vespula maculifrons</name>
    <name type="common">Eastern yellow jacket</name>
    <name type="synonym">Wasp</name>
    <dbReference type="NCBI Taxonomy" id="7453"/>
    <lineage>
        <taxon>Eukaryota</taxon>
        <taxon>Metazoa</taxon>
        <taxon>Ecdysozoa</taxon>
        <taxon>Arthropoda</taxon>
        <taxon>Hexapoda</taxon>
        <taxon>Insecta</taxon>
        <taxon>Pterygota</taxon>
        <taxon>Neoptera</taxon>
        <taxon>Endopterygota</taxon>
        <taxon>Hymenoptera</taxon>
        <taxon>Apocrita</taxon>
        <taxon>Aculeata</taxon>
        <taxon>Vespoidea</taxon>
        <taxon>Vespidae</taxon>
        <taxon>Vespinae</taxon>
        <taxon>Vespula</taxon>
    </lineage>
</organism>
<evidence type="ECO:0000313" key="2">
    <source>
        <dbReference type="Proteomes" id="UP001607303"/>
    </source>
</evidence>
<dbReference type="AlphaFoldDB" id="A0ABD2BQL0"/>
<comment type="caution">
    <text evidence="1">The sequence shown here is derived from an EMBL/GenBank/DDBJ whole genome shotgun (WGS) entry which is preliminary data.</text>
</comment>
<sequence length="78" mass="8303">MKLKNGKKSFTVGTIATVVTVGTGTGTTVSAVTGATGGEEESVNRQKITEFGLRPTNDYYNSASKKFLRREVKKSADS</sequence>
<proteinExistence type="predicted"/>
<accession>A0ABD2BQL0</accession>
<dbReference type="Proteomes" id="UP001607303">
    <property type="component" value="Unassembled WGS sequence"/>
</dbReference>
<keyword evidence="2" id="KW-1185">Reference proteome</keyword>
<reference evidence="1 2" key="1">
    <citation type="journal article" date="2024" name="Ann. Entomol. Soc. Am.">
        <title>Genomic analyses of the southern and eastern yellowjacket wasps (Hymenoptera: Vespidae) reveal evolutionary signatures of social life.</title>
        <authorList>
            <person name="Catto M.A."/>
            <person name="Caine P.B."/>
            <person name="Orr S.E."/>
            <person name="Hunt B.G."/>
            <person name="Goodisman M.A.D."/>
        </authorList>
    </citation>
    <scope>NUCLEOTIDE SEQUENCE [LARGE SCALE GENOMIC DNA]</scope>
    <source>
        <strain evidence="1">232</strain>
        <tissue evidence="1">Head and thorax</tissue>
    </source>
</reference>
<protein>
    <submittedName>
        <fullName evidence="1">Uncharacterized protein</fullName>
    </submittedName>
</protein>
<dbReference type="EMBL" id="JAYRBN010000067">
    <property type="protein sequence ID" value="KAL2735067.1"/>
    <property type="molecule type" value="Genomic_DNA"/>
</dbReference>
<evidence type="ECO:0000313" key="1">
    <source>
        <dbReference type="EMBL" id="KAL2735067.1"/>
    </source>
</evidence>